<dbReference type="KEGG" id="nmus:H7A79_0743"/>
<keyword evidence="2" id="KW-1185">Reference proteome</keyword>
<accession>A0A7H1MEY8</accession>
<evidence type="ECO:0000313" key="1">
    <source>
        <dbReference type="EMBL" id="QNT60203.1"/>
    </source>
</evidence>
<dbReference type="Proteomes" id="UP000516412">
    <property type="component" value="Chromosome"/>
</dbReference>
<dbReference type="AlphaFoldDB" id="A0A7H1MEY8"/>
<dbReference type="RefSeq" id="WP_187001133.1">
    <property type="nucleotide sequence ID" value="NZ_CP060414.2"/>
</dbReference>
<sequence>MKELPVVYNERHPNFDLLQKDALGTLGVGVTAISKRDEISRMEMLEDLLDKHGIDYRHI</sequence>
<dbReference type="EMBL" id="CP060414">
    <property type="protein sequence ID" value="QNT60203.1"/>
    <property type="molecule type" value="Genomic_DNA"/>
</dbReference>
<gene>
    <name evidence="1" type="ORF">H7A79_0743</name>
</gene>
<proteinExistence type="predicted"/>
<organism evidence="1 2">
    <name type="scientific">Neisseria musculi</name>
    <dbReference type="NCBI Taxonomy" id="1815583"/>
    <lineage>
        <taxon>Bacteria</taxon>
        <taxon>Pseudomonadati</taxon>
        <taxon>Pseudomonadota</taxon>
        <taxon>Betaproteobacteria</taxon>
        <taxon>Neisseriales</taxon>
        <taxon>Neisseriaceae</taxon>
        <taxon>Neisseria</taxon>
    </lineage>
</organism>
<name>A0A7H1MEY8_9NEIS</name>
<protein>
    <submittedName>
        <fullName evidence="1">Uncharacterized protein</fullName>
    </submittedName>
</protein>
<evidence type="ECO:0000313" key="2">
    <source>
        <dbReference type="Proteomes" id="UP000516412"/>
    </source>
</evidence>
<reference evidence="1" key="1">
    <citation type="submission" date="2024-06" db="EMBL/GenBank/DDBJ databases">
        <title>Complete Genome Sequence of mouse commensal type strain Neisseria musculi.</title>
        <authorList>
            <person name="Thapa E."/>
            <person name="Aluvathingal J."/>
            <person name="Nadendla S."/>
            <person name="Mehta A."/>
            <person name="Tettelin H."/>
            <person name="Weyand N.J."/>
        </authorList>
    </citation>
    <scope>NUCLEOTIDE SEQUENCE</scope>
    <source>
        <strain evidence="1">NW831</strain>
    </source>
</reference>